<feature type="compositionally biased region" description="Polar residues" evidence="7">
    <location>
        <begin position="1"/>
        <end position="17"/>
    </location>
</feature>
<evidence type="ECO:0000256" key="2">
    <source>
        <dbReference type="ARBA" id="ARBA00022448"/>
    </source>
</evidence>
<feature type="transmembrane region" description="Helical" evidence="8">
    <location>
        <begin position="124"/>
        <end position="144"/>
    </location>
</feature>
<evidence type="ECO:0000313" key="10">
    <source>
        <dbReference type="Proteomes" id="UP000251211"/>
    </source>
</evidence>
<keyword evidence="4 8" id="KW-0812">Transmembrane</keyword>
<reference evidence="9 10" key="1">
    <citation type="submission" date="2018-06" db="EMBL/GenBank/DDBJ databases">
        <authorList>
            <consortium name="Pathogen Informatics"/>
            <person name="Doyle S."/>
        </authorList>
    </citation>
    <scope>NUCLEOTIDE SEQUENCE [LARGE SCALE GENOMIC DNA]</scope>
    <source>
        <strain evidence="9 10">NCTC13229</strain>
    </source>
</reference>
<evidence type="ECO:0000256" key="8">
    <source>
        <dbReference type="SAM" id="Phobius"/>
    </source>
</evidence>
<dbReference type="AlphaFoldDB" id="A0AB38FE68"/>
<feature type="transmembrane region" description="Helical" evidence="8">
    <location>
        <begin position="225"/>
        <end position="248"/>
    </location>
</feature>
<dbReference type="InterPro" id="IPR011701">
    <property type="entry name" value="MFS"/>
</dbReference>
<dbReference type="EMBL" id="UAUI01000011">
    <property type="protein sequence ID" value="SPZ39935.1"/>
    <property type="molecule type" value="Genomic_DNA"/>
</dbReference>
<evidence type="ECO:0000256" key="1">
    <source>
        <dbReference type="ARBA" id="ARBA00004651"/>
    </source>
</evidence>
<proteinExistence type="predicted"/>
<accession>A0AB38FE68</accession>
<feature type="transmembrane region" description="Helical" evidence="8">
    <location>
        <begin position="94"/>
        <end position="112"/>
    </location>
</feature>
<dbReference type="InterPro" id="IPR050171">
    <property type="entry name" value="MFS_Transporters"/>
</dbReference>
<feature type="transmembrane region" description="Helical" evidence="8">
    <location>
        <begin position="156"/>
        <end position="177"/>
    </location>
</feature>
<sequence>MSVPHTASTGKSPTPTTEAREPGRRDRTWLSVCAAMFVVAWGGNQFTPLLTMYRAERGYSELAVNTLLFAYVIGLIPSLLLAHRLAERWGPRAPLVLAVPASALGSILVAAGSHNPVLMFAGRMSTGVALGIGMVVGGLALDSLTNTPGRAPRASAMSLTSGFAVGAGAAGALAQWAPAPTTAPYALHVILCAAGAVLVVRFTPKTARTPAVPPGRAPARTPLPGAFHLLVIPAAPWIFGALGIAYAVLPSIVAPQLNGFATAFSGLLCLLSLGLGFLAQRLVGTAERRTGPARTTGVALVVTGTLAAAGAAATEALWLAVVAASVLGIGYGLTLVGCLRDCERLAPPGRLGTMTGRVYCLGYLGFGLPTAIAWLHSSFAIGTAATLLCVAAAAVVTNAGGAAVLRIVRRVHPG</sequence>
<feature type="transmembrane region" description="Helical" evidence="8">
    <location>
        <begin position="358"/>
        <end position="375"/>
    </location>
</feature>
<dbReference type="GO" id="GO:0005886">
    <property type="term" value="C:plasma membrane"/>
    <property type="evidence" value="ECO:0007669"/>
    <property type="project" value="UniProtKB-SubCell"/>
</dbReference>
<feature type="region of interest" description="Disordered" evidence="7">
    <location>
        <begin position="1"/>
        <end position="24"/>
    </location>
</feature>
<evidence type="ECO:0000256" key="5">
    <source>
        <dbReference type="ARBA" id="ARBA00022989"/>
    </source>
</evidence>
<protein>
    <submittedName>
        <fullName evidence="9">MFS transporter</fullName>
    </submittedName>
</protein>
<comment type="subcellular location">
    <subcellularLocation>
        <location evidence="1">Cell membrane</location>
        <topology evidence="1">Multi-pass membrane protein</topology>
    </subcellularLocation>
</comment>
<feature type="transmembrane region" description="Helical" evidence="8">
    <location>
        <begin position="317"/>
        <end position="338"/>
    </location>
</feature>
<dbReference type="RefSeq" id="WP_112300212.1">
    <property type="nucleotide sequence ID" value="NZ_QTTP01000001.1"/>
</dbReference>
<keyword evidence="3" id="KW-1003">Cell membrane</keyword>
<dbReference type="PANTHER" id="PTHR23517">
    <property type="entry name" value="RESISTANCE PROTEIN MDTM, PUTATIVE-RELATED-RELATED"/>
    <property type="match status" value="1"/>
</dbReference>
<name>A0AB38FE68_RHOWR</name>
<dbReference type="SUPFAM" id="SSF103473">
    <property type="entry name" value="MFS general substrate transporter"/>
    <property type="match status" value="1"/>
</dbReference>
<feature type="transmembrane region" description="Helical" evidence="8">
    <location>
        <begin position="183"/>
        <end position="204"/>
    </location>
</feature>
<keyword evidence="2" id="KW-0813">Transport</keyword>
<feature type="transmembrane region" description="Helical" evidence="8">
    <location>
        <begin position="29"/>
        <end position="50"/>
    </location>
</feature>
<comment type="caution">
    <text evidence="9">The sequence shown here is derived from an EMBL/GenBank/DDBJ whole genome shotgun (WGS) entry which is preliminary data.</text>
</comment>
<keyword evidence="5 8" id="KW-1133">Transmembrane helix</keyword>
<dbReference type="GO" id="GO:0022857">
    <property type="term" value="F:transmembrane transporter activity"/>
    <property type="evidence" value="ECO:0007669"/>
    <property type="project" value="InterPro"/>
</dbReference>
<dbReference type="Gene3D" id="1.20.1250.20">
    <property type="entry name" value="MFS general substrate transporter like domains"/>
    <property type="match status" value="1"/>
</dbReference>
<feature type="transmembrane region" description="Helical" evidence="8">
    <location>
        <begin position="381"/>
        <end position="408"/>
    </location>
</feature>
<dbReference type="Pfam" id="PF07690">
    <property type="entry name" value="MFS_1"/>
    <property type="match status" value="1"/>
</dbReference>
<evidence type="ECO:0000256" key="7">
    <source>
        <dbReference type="SAM" id="MobiDB-lite"/>
    </source>
</evidence>
<evidence type="ECO:0000256" key="3">
    <source>
        <dbReference type="ARBA" id="ARBA00022475"/>
    </source>
</evidence>
<evidence type="ECO:0000256" key="4">
    <source>
        <dbReference type="ARBA" id="ARBA00022692"/>
    </source>
</evidence>
<keyword evidence="6 8" id="KW-0472">Membrane</keyword>
<dbReference type="PANTHER" id="PTHR23517:SF3">
    <property type="entry name" value="INTEGRAL MEMBRANE TRANSPORT PROTEIN"/>
    <property type="match status" value="1"/>
</dbReference>
<feature type="transmembrane region" description="Helical" evidence="8">
    <location>
        <begin position="291"/>
        <end position="311"/>
    </location>
</feature>
<evidence type="ECO:0000256" key="6">
    <source>
        <dbReference type="ARBA" id="ARBA00023136"/>
    </source>
</evidence>
<dbReference type="CDD" id="cd06174">
    <property type="entry name" value="MFS"/>
    <property type="match status" value="1"/>
</dbReference>
<dbReference type="InterPro" id="IPR036259">
    <property type="entry name" value="MFS_trans_sf"/>
</dbReference>
<feature type="transmembrane region" description="Helical" evidence="8">
    <location>
        <begin position="62"/>
        <end position="82"/>
    </location>
</feature>
<dbReference type="Proteomes" id="UP000251211">
    <property type="component" value="Unassembled WGS sequence"/>
</dbReference>
<organism evidence="9 10">
    <name type="scientific">Rhodococcus wratislaviensis</name>
    <name type="common">Tsukamurella wratislaviensis</name>
    <dbReference type="NCBI Taxonomy" id="44752"/>
    <lineage>
        <taxon>Bacteria</taxon>
        <taxon>Bacillati</taxon>
        <taxon>Actinomycetota</taxon>
        <taxon>Actinomycetes</taxon>
        <taxon>Mycobacteriales</taxon>
        <taxon>Nocardiaceae</taxon>
        <taxon>Rhodococcus</taxon>
    </lineage>
</organism>
<feature type="transmembrane region" description="Helical" evidence="8">
    <location>
        <begin position="260"/>
        <end position="279"/>
    </location>
</feature>
<gene>
    <name evidence="9" type="ORF">NCTC13229_03414</name>
</gene>
<evidence type="ECO:0000313" key="9">
    <source>
        <dbReference type="EMBL" id="SPZ39935.1"/>
    </source>
</evidence>